<feature type="domain" description="TNase-like" evidence="4">
    <location>
        <begin position="39"/>
        <end position="160"/>
    </location>
</feature>
<keyword evidence="3" id="KW-0378">Hydrolase</keyword>
<dbReference type="PROSITE" id="PS50830">
    <property type="entry name" value="TNASE_3"/>
    <property type="match status" value="1"/>
</dbReference>
<dbReference type="InterPro" id="IPR035437">
    <property type="entry name" value="SNase_OB-fold_sf"/>
</dbReference>
<reference evidence="6" key="1">
    <citation type="submission" date="2017-09" db="EMBL/GenBank/DDBJ databases">
        <title>Depth-based differentiation of microbial function through sediment-hosted aquifers and enrichment of novel symbionts in the deep terrestrial subsurface.</title>
        <authorList>
            <person name="Probst A.J."/>
            <person name="Ladd B."/>
            <person name="Jarett J.K."/>
            <person name="Geller-Mcgrath D.E."/>
            <person name="Sieber C.M.K."/>
            <person name="Emerson J.B."/>
            <person name="Anantharaman K."/>
            <person name="Thomas B.C."/>
            <person name="Malmstrom R."/>
            <person name="Stieglmeier M."/>
            <person name="Klingl A."/>
            <person name="Woyke T."/>
            <person name="Ryan C.M."/>
            <person name="Banfield J.F."/>
        </authorList>
    </citation>
    <scope>NUCLEOTIDE SEQUENCE [LARGE SCALE GENOMIC DNA]</scope>
</reference>
<dbReference type="GO" id="GO:0016787">
    <property type="term" value="F:hydrolase activity"/>
    <property type="evidence" value="ECO:0007669"/>
    <property type="project" value="UniProtKB-KW"/>
</dbReference>
<dbReference type="PANTHER" id="PTHR12302">
    <property type="entry name" value="EBNA2 BINDING PROTEIN P100"/>
    <property type="match status" value="1"/>
</dbReference>
<dbReference type="Proteomes" id="UP000230184">
    <property type="component" value="Unassembled WGS sequence"/>
</dbReference>
<sequence length="225" mass="25578">MKISKNILIPLLLVFLASLGFNISTVLKNLNNDLLKKANRVEATVNKVIDGDTVDTEGGERLRLYEIDAPEYPKDCLGVDAKARMEELVFNKKIQYEKIGKDNFGRVLAYVYVDKLLINEVMTEEGLAYFIKGKTMTVNSLPIEQSQEKAKLVNRGVWSSFCQTKKEGCVIKGNYRPADNTRIYHTPDCYNYDKITIKRGTSDRWFCNEAEAIKAGFKKSQDCPK</sequence>
<dbReference type="SUPFAM" id="SSF50199">
    <property type="entry name" value="Staphylococcal nuclease"/>
    <property type="match status" value="1"/>
</dbReference>
<keyword evidence="2" id="KW-0255">Endonuclease</keyword>
<evidence type="ECO:0000256" key="3">
    <source>
        <dbReference type="ARBA" id="ARBA00022801"/>
    </source>
</evidence>
<accession>A0A2M6YUB1</accession>
<evidence type="ECO:0000259" key="4">
    <source>
        <dbReference type="PROSITE" id="PS50830"/>
    </source>
</evidence>
<protein>
    <recommendedName>
        <fullName evidence="4">TNase-like domain-containing protein</fullName>
    </recommendedName>
</protein>
<evidence type="ECO:0000256" key="2">
    <source>
        <dbReference type="ARBA" id="ARBA00022759"/>
    </source>
</evidence>
<dbReference type="InterPro" id="IPR016071">
    <property type="entry name" value="Staphylococal_nuclease_OB-fold"/>
</dbReference>
<dbReference type="GO" id="GO:0004519">
    <property type="term" value="F:endonuclease activity"/>
    <property type="evidence" value="ECO:0007669"/>
    <property type="project" value="UniProtKB-KW"/>
</dbReference>
<dbReference type="AlphaFoldDB" id="A0A2M6YUB1"/>
<name>A0A2M6YUB1_9BACT</name>
<dbReference type="Pfam" id="PF00565">
    <property type="entry name" value="SNase"/>
    <property type="match status" value="1"/>
</dbReference>
<proteinExistence type="predicted"/>
<gene>
    <name evidence="5" type="ORF">COT02_02700</name>
</gene>
<evidence type="ECO:0000256" key="1">
    <source>
        <dbReference type="ARBA" id="ARBA00022722"/>
    </source>
</evidence>
<dbReference type="PANTHER" id="PTHR12302:SF3">
    <property type="entry name" value="SERINE_THREONINE-PROTEIN KINASE 31"/>
    <property type="match status" value="1"/>
</dbReference>
<dbReference type="EMBL" id="PEWY01000073">
    <property type="protein sequence ID" value="PIU37079.1"/>
    <property type="molecule type" value="Genomic_DNA"/>
</dbReference>
<dbReference type="SMART" id="SM00318">
    <property type="entry name" value="SNc"/>
    <property type="match status" value="1"/>
</dbReference>
<comment type="caution">
    <text evidence="5">The sequence shown here is derived from an EMBL/GenBank/DDBJ whole genome shotgun (WGS) entry which is preliminary data.</text>
</comment>
<keyword evidence="1" id="KW-0540">Nuclease</keyword>
<evidence type="ECO:0000313" key="5">
    <source>
        <dbReference type="EMBL" id="PIU37079.1"/>
    </source>
</evidence>
<organism evidence="5 6">
    <name type="scientific">Candidatus Roizmanbacteria bacterium CG07_land_8_20_14_0_80_34_15</name>
    <dbReference type="NCBI Taxonomy" id="1974849"/>
    <lineage>
        <taxon>Bacteria</taxon>
        <taxon>Candidatus Roizmaniibacteriota</taxon>
    </lineage>
</organism>
<dbReference type="Gene3D" id="2.40.50.90">
    <property type="match status" value="1"/>
</dbReference>
<evidence type="ECO:0000313" key="6">
    <source>
        <dbReference type="Proteomes" id="UP000230184"/>
    </source>
</evidence>